<dbReference type="EMBL" id="UINC01000784">
    <property type="protein sequence ID" value="SUZ61162.1"/>
    <property type="molecule type" value="Genomic_DNA"/>
</dbReference>
<proteinExistence type="inferred from homology"/>
<gene>
    <name evidence="5" type="ORF">METZ01_LOCUS14016</name>
</gene>
<feature type="region of interest" description="Disordered" evidence="4">
    <location>
        <begin position="172"/>
        <end position="269"/>
    </location>
</feature>
<evidence type="ECO:0000256" key="1">
    <source>
        <dbReference type="ARBA" id="ARBA00008889"/>
    </source>
</evidence>
<evidence type="ECO:0000313" key="5">
    <source>
        <dbReference type="EMBL" id="SUZ61162.1"/>
    </source>
</evidence>
<comment type="similarity">
    <text evidence="1">Belongs to the universal ribosomal protein uL10 family.</text>
</comment>
<accession>A0A381P2N7</accession>
<dbReference type="InterPro" id="IPR047865">
    <property type="entry name" value="Ribosomal_uL10_bac_type"/>
</dbReference>
<dbReference type="InterPro" id="IPR001790">
    <property type="entry name" value="Ribosomal_uL10"/>
</dbReference>
<dbReference type="NCBIfam" id="NF000955">
    <property type="entry name" value="PRK00099.1-1"/>
    <property type="match status" value="1"/>
</dbReference>
<dbReference type="InterPro" id="IPR022973">
    <property type="entry name" value="Ribosomal_uL10_bac"/>
</dbReference>
<dbReference type="Pfam" id="PF00466">
    <property type="entry name" value="Ribosomal_L10"/>
    <property type="match status" value="1"/>
</dbReference>
<dbReference type="Gene3D" id="3.30.70.1730">
    <property type="match status" value="1"/>
</dbReference>
<dbReference type="GO" id="GO:0005840">
    <property type="term" value="C:ribosome"/>
    <property type="evidence" value="ECO:0007669"/>
    <property type="project" value="UniProtKB-KW"/>
</dbReference>
<organism evidence="5">
    <name type="scientific">marine metagenome</name>
    <dbReference type="NCBI Taxonomy" id="408172"/>
    <lineage>
        <taxon>unclassified sequences</taxon>
        <taxon>metagenomes</taxon>
        <taxon>ecological metagenomes</taxon>
    </lineage>
</organism>
<evidence type="ECO:0000256" key="2">
    <source>
        <dbReference type="ARBA" id="ARBA00022980"/>
    </source>
</evidence>
<keyword evidence="2" id="KW-0689">Ribosomal protein</keyword>
<keyword evidence="3" id="KW-0687">Ribonucleoprotein</keyword>
<dbReference type="HAMAP" id="MF_00362">
    <property type="entry name" value="Ribosomal_uL10"/>
    <property type="match status" value="1"/>
</dbReference>
<evidence type="ECO:0008006" key="6">
    <source>
        <dbReference type="Google" id="ProtNLM"/>
    </source>
</evidence>
<evidence type="ECO:0000256" key="3">
    <source>
        <dbReference type="ARBA" id="ARBA00023274"/>
    </source>
</evidence>
<name>A0A381P2N7_9ZZZZ</name>
<dbReference type="AlphaFoldDB" id="A0A381P2N7"/>
<reference evidence="5" key="1">
    <citation type="submission" date="2018-05" db="EMBL/GenBank/DDBJ databases">
        <authorList>
            <person name="Lanie J.A."/>
            <person name="Ng W.-L."/>
            <person name="Kazmierczak K.M."/>
            <person name="Andrzejewski T.M."/>
            <person name="Davidsen T.M."/>
            <person name="Wayne K.J."/>
            <person name="Tettelin H."/>
            <person name="Glass J.I."/>
            <person name="Rusch D."/>
            <person name="Podicherti R."/>
            <person name="Tsui H.-C.T."/>
            <person name="Winkler M.E."/>
        </authorList>
    </citation>
    <scope>NUCLEOTIDE SEQUENCE</scope>
</reference>
<dbReference type="InterPro" id="IPR043141">
    <property type="entry name" value="Ribosomal_uL10-like_sf"/>
</dbReference>
<feature type="compositionally biased region" description="Low complexity" evidence="4">
    <location>
        <begin position="223"/>
        <end position="232"/>
    </location>
</feature>
<dbReference type="PANTHER" id="PTHR11560">
    <property type="entry name" value="39S RIBOSOMAL PROTEIN L10, MITOCHONDRIAL"/>
    <property type="match status" value="1"/>
</dbReference>
<protein>
    <recommendedName>
        <fullName evidence="6">50S ribosomal protein L10</fullName>
    </recommendedName>
</protein>
<dbReference type="Gene3D" id="6.10.250.290">
    <property type="match status" value="1"/>
</dbReference>
<dbReference type="CDD" id="cd05797">
    <property type="entry name" value="Ribosomal_L10"/>
    <property type="match status" value="1"/>
</dbReference>
<sequence length="269" mass="28371">MPTQQKVDRVQNIKDRLERSSIVMTTSYAGISVNQMVELRRAMRAGGVELTIVKNTLLALAADEAQKPQLKEIVNGPTAIAFGYDDPVEAAKAMADFISTGRTSLAIIGAIMGDGAPMSSSEFSRLAALPPKPVLLAMLLGQMQSPLARLLTIMNGPLQSMGNVLQARVRQLEEERPAELKPSAEPEASAETEASAEVDGGPSDEAPAHEEPSAETTDDAPADEVPAATEPAAEAEDAPEAITEPEAEAEAAEEGPEAEPEQASEEESE</sequence>
<evidence type="ECO:0000256" key="4">
    <source>
        <dbReference type="SAM" id="MobiDB-lite"/>
    </source>
</evidence>
<dbReference type="SUPFAM" id="SSF160369">
    <property type="entry name" value="Ribosomal protein L10-like"/>
    <property type="match status" value="1"/>
</dbReference>
<feature type="compositionally biased region" description="Acidic residues" evidence="4">
    <location>
        <begin position="233"/>
        <end position="269"/>
    </location>
</feature>
<dbReference type="GO" id="GO:1990904">
    <property type="term" value="C:ribonucleoprotein complex"/>
    <property type="evidence" value="ECO:0007669"/>
    <property type="project" value="UniProtKB-KW"/>
</dbReference>
<feature type="compositionally biased region" description="Basic and acidic residues" evidence="4">
    <location>
        <begin position="172"/>
        <end position="184"/>
    </location>
</feature>